<feature type="domain" description="Transcription regulator PadR N-terminal" evidence="1">
    <location>
        <begin position="20"/>
        <end position="90"/>
    </location>
</feature>
<evidence type="ECO:0000259" key="1">
    <source>
        <dbReference type="Pfam" id="PF03551"/>
    </source>
</evidence>
<evidence type="ECO:0000313" key="2">
    <source>
        <dbReference type="EMBL" id="HEM66642.1"/>
    </source>
</evidence>
<comment type="caution">
    <text evidence="2">The sequence shown here is derived from an EMBL/GenBank/DDBJ whole genome shotgun (WGS) entry which is preliminary data.</text>
</comment>
<dbReference type="Gene3D" id="1.10.10.10">
    <property type="entry name" value="Winged helix-like DNA-binding domain superfamily/Winged helix DNA-binding domain"/>
    <property type="match status" value="1"/>
</dbReference>
<dbReference type="AlphaFoldDB" id="A0A7J2U390"/>
<gene>
    <name evidence="2" type="ORF">ENO26_03590</name>
</gene>
<sequence length="154" mass="18251">MWYERRSVRVFVRDYVMLKILELLSKENMHGYRIMKELEKLFDVRLSPGVIYPILRNMVDMGLISASEPSTGGRRVVVYEITQEGREYLESNRRALESFDKKFSRLKECGLIEFMKRVGEVMRNIDRFSDEDVDKLRRSVENFLKEISSLGVSR</sequence>
<proteinExistence type="predicted"/>
<dbReference type="PANTHER" id="PTHR43252">
    <property type="entry name" value="TRANSCRIPTIONAL REGULATOR YQJI"/>
    <property type="match status" value="1"/>
</dbReference>
<protein>
    <submittedName>
        <fullName evidence="2">PadR family transcriptional regulator</fullName>
    </submittedName>
</protein>
<organism evidence="2">
    <name type="scientific">Ignisphaera aggregans</name>
    <dbReference type="NCBI Taxonomy" id="334771"/>
    <lineage>
        <taxon>Archaea</taxon>
        <taxon>Thermoproteota</taxon>
        <taxon>Thermoprotei</taxon>
        <taxon>Desulfurococcales</taxon>
        <taxon>Desulfurococcaceae</taxon>
        <taxon>Ignisphaera</taxon>
    </lineage>
</organism>
<dbReference type="InterPro" id="IPR036388">
    <property type="entry name" value="WH-like_DNA-bd_sf"/>
</dbReference>
<dbReference type="Pfam" id="PF03551">
    <property type="entry name" value="PadR"/>
    <property type="match status" value="1"/>
</dbReference>
<dbReference type="EMBL" id="DSEU01000024">
    <property type="protein sequence ID" value="HEM66642.1"/>
    <property type="molecule type" value="Genomic_DNA"/>
</dbReference>
<dbReference type="InterPro" id="IPR036390">
    <property type="entry name" value="WH_DNA-bd_sf"/>
</dbReference>
<name>A0A7J2U390_9CREN</name>
<reference evidence="2" key="1">
    <citation type="journal article" date="2020" name="mSystems">
        <title>Genome- and Community-Level Interaction Insights into Carbon Utilization and Element Cycling Functions of Hydrothermarchaeota in Hydrothermal Sediment.</title>
        <authorList>
            <person name="Zhou Z."/>
            <person name="Liu Y."/>
            <person name="Xu W."/>
            <person name="Pan J."/>
            <person name="Luo Z.H."/>
            <person name="Li M."/>
        </authorList>
    </citation>
    <scope>NUCLEOTIDE SEQUENCE [LARGE SCALE GENOMIC DNA]</scope>
    <source>
        <strain evidence="2">SpSt-125</strain>
    </source>
</reference>
<dbReference type="PANTHER" id="PTHR43252:SF5">
    <property type="entry name" value="TRANSCRIPTIONAL REGULATOR, PADR-LIKE FAMILY"/>
    <property type="match status" value="1"/>
</dbReference>
<dbReference type="InterPro" id="IPR005149">
    <property type="entry name" value="Tscrpt_reg_PadR_N"/>
</dbReference>
<accession>A0A7J2U390</accession>
<dbReference type="SUPFAM" id="SSF46785">
    <property type="entry name" value="Winged helix' DNA-binding domain"/>
    <property type="match status" value="1"/>
</dbReference>